<evidence type="ECO:0000313" key="1">
    <source>
        <dbReference type="EMBL" id="KAL3284131.1"/>
    </source>
</evidence>
<dbReference type="Gene3D" id="4.10.60.10">
    <property type="entry name" value="Zinc finger, CCHC-type"/>
    <property type="match status" value="1"/>
</dbReference>
<protein>
    <submittedName>
        <fullName evidence="1">Uncharacterized protein</fullName>
    </submittedName>
</protein>
<accession>A0ABD2NZK8</accession>
<evidence type="ECO:0000313" key="2">
    <source>
        <dbReference type="Proteomes" id="UP001516400"/>
    </source>
</evidence>
<sequence>MDSMFARLHYQLSADERLMILRKNLALFYQDKLSLVDVDSERKLLRLGKQIERSKCFVESYRPPSKSKDDVEPDLAYLEYQLQQLDMSPECEDGGCNTIDSKPSTTRSCWNCSAENHLAIGCLAPKQKRCFQWLAGFHKVHLSNM</sequence>
<name>A0ABD2NZK8_9CUCU</name>
<dbReference type="AlphaFoldDB" id="A0ABD2NZK8"/>
<gene>
    <name evidence="1" type="ORF">HHI36_018299</name>
</gene>
<dbReference type="Proteomes" id="UP001516400">
    <property type="component" value="Unassembled WGS sequence"/>
</dbReference>
<reference evidence="1 2" key="1">
    <citation type="journal article" date="2021" name="BMC Biol.">
        <title>Horizontally acquired antibacterial genes associated with adaptive radiation of ladybird beetles.</title>
        <authorList>
            <person name="Li H.S."/>
            <person name="Tang X.F."/>
            <person name="Huang Y.H."/>
            <person name="Xu Z.Y."/>
            <person name="Chen M.L."/>
            <person name="Du X.Y."/>
            <person name="Qiu B.Y."/>
            <person name="Chen P.T."/>
            <person name="Zhang W."/>
            <person name="Slipinski A."/>
            <person name="Escalona H.E."/>
            <person name="Waterhouse R.M."/>
            <person name="Zwick A."/>
            <person name="Pang H."/>
        </authorList>
    </citation>
    <scope>NUCLEOTIDE SEQUENCE [LARGE SCALE GENOMIC DNA]</scope>
    <source>
        <strain evidence="1">SYSU2018</strain>
    </source>
</reference>
<dbReference type="EMBL" id="JABFTP020000165">
    <property type="protein sequence ID" value="KAL3284131.1"/>
    <property type="molecule type" value="Genomic_DNA"/>
</dbReference>
<organism evidence="1 2">
    <name type="scientific">Cryptolaemus montrouzieri</name>
    <dbReference type="NCBI Taxonomy" id="559131"/>
    <lineage>
        <taxon>Eukaryota</taxon>
        <taxon>Metazoa</taxon>
        <taxon>Ecdysozoa</taxon>
        <taxon>Arthropoda</taxon>
        <taxon>Hexapoda</taxon>
        <taxon>Insecta</taxon>
        <taxon>Pterygota</taxon>
        <taxon>Neoptera</taxon>
        <taxon>Endopterygota</taxon>
        <taxon>Coleoptera</taxon>
        <taxon>Polyphaga</taxon>
        <taxon>Cucujiformia</taxon>
        <taxon>Coccinelloidea</taxon>
        <taxon>Coccinellidae</taxon>
        <taxon>Scymninae</taxon>
        <taxon>Scymnini</taxon>
        <taxon>Cryptolaemus</taxon>
    </lineage>
</organism>
<keyword evidence="2" id="KW-1185">Reference proteome</keyword>
<comment type="caution">
    <text evidence="1">The sequence shown here is derived from an EMBL/GenBank/DDBJ whole genome shotgun (WGS) entry which is preliminary data.</text>
</comment>
<proteinExistence type="predicted"/>